<gene>
    <name evidence="3" type="ORF">PR048_008838</name>
</gene>
<sequence>MGTAARTTAKLLRRRRKGGISTINHLGYNQRGQPRGNTPDQHAKVLNFTKTREFQRVMYKILYIKTISRFPIHLKGQRKCHSTGADGDPIFDKEDQHSRQSKEKRSQTALYRKHTKKDEKKSKQNKLTMEAETEEEIEVVTVEEKKKQQDNTSDNVNKTSKKIGYIAGAQITGNHPKSETNMGSLNNQNMQTQDKKLKILL</sequence>
<feature type="compositionally biased region" description="Polar residues" evidence="1">
    <location>
        <begin position="171"/>
        <end position="192"/>
    </location>
</feature>
<dbReference type="InterPro" id="IPR012682">
    <property type="entry name" value="Tscrpt_reg_Myc_N"/>
</dbReference>
<dbReference type="EMBL" id="JARBHB010000003">
    <property type="protein sequence ID" value="KAJ8889339.1"/>
    <property type="molecule type" value="Genomic_DNA"/>
</dbReference>
<organism evidence="3 4">
    <name type="scientific">Dryococelus australis</name>
    <dbReference type="NCBI Taxonomy" id="614101"/>
    <lineage>
        <taxon>Eukaryota</taxon>
        <taxon>Metazoa</taxon>
        <taxon>Ecdysozoa</taxon>
        <taxon>Arthropoda</taxon>
        <taxon>Hexapoda</taxon>
        <taxon>Insecta</taxon>
        <taxon>Pterygota</taxon>
        <taxon>Neoptera</taxon>
        <taxon>Polyneoptera</taxon>
        <taxon>Phasmatodea</taxon>
        <taxon>Verophasmatodea</taxon>
        <taxon>Anareolatae</taxon>
        <taxon>Phasmatidae</taxon>
        <taxon>Eurycanthinae</taxon>
        <taxon>Dryococelus</taxon>
    </lineage>
</organism>
<feature type="compositionally biased region" description="Basic and acidic residues" evidence="1">
    <location>
        <begin position="90"/>
        <end position="106"/>
    </location>
</feature>
<evidence type="ECO:0000259" key="2">
    <source>
        <dbReference type="Pfam" id="PF01056"/>
    </source>
</evidence>
<evidence type="ECO:0000256" key="1">
    <source>
        <dbReference type="SAM" id="MobiDB-lite"/>
    </source>
</evidence>
<protein>
    <recommendedName>
        <fullName evidence="2">Transcription regulator Myc N-terminal domain-containing protein</fullName>
    </recommendedName>
</protein>
<proteinExistence type="predicted"/>
<feature type="domain" description="Transcription regulator Myc N-terminal" evidence="2">
    <location>
        <begin position="70"/>
        <end position="157"/>
    </location>
</feature>
<feature type="region of interest" description="Disordered" evidence="1">
    <location>
        <begin position="169"/>
        <end position="201"/>
    </location>
</feature>
<accession>A0ABQ9HY97</accession>
<keyword evidence="4" id="KW-1185">Reference proteome</keyword>
<evidence type="ECO:0000313" key="4">
    <source>
        <dbReference type="Proteomes" id="UP001159363"/>
    </source>
</evidence>
<feature type="region of interest" description="Disordered" evidence="1">
    <location>
        <begin position="76"/>
        <end position="136"/>
    </location>
</feature>
<name>A0ABQ9HY97_9NEOP</name>
<comment type="caution">
    <text evidence="3">The sequence shown here is derived from an EMBL/GenBank/DDBJ whole genome shotgun (WGS) entry which is preliminary data.</text>
</comment>
<reference evidence="3 4" key="1">
    <citation type="submission" date="2023-02" db="EMBL/GenBank/DDBJ databases">
        <title>LHISI_Scaffold_Assembly.</title>
        <authorList>
            <person name="Stuart O.P."/>
            <person name="Cleave R."/>
            <person name="Magrath M.J.L."/>
            <person name="Mikheyev A.S."/>
        </authorList>
    </citation>
    <scope>NUCLEOTIDE SEQUENCE [LARGE SCALE GENOMIC DNA]</scope>
    <source>
        <strain evidence="3">Daus_M_001</strain>
        <tissue evidence="3">Leg muscle</tissue>
    </source>
</reference>
<dbReference type="Pfam" id="PF01056">
    <property type="entry name" value="Myc_N"/>
    <property type="match status" value="1"/>
</dbReference>
<dbReference type="Proteomes" id="UP001159363">
    <property type="component" value="Chromosome 3"/>
</dbReference>
<evidence type="ECO:0000313" key="3">
    <source>
        <dbReference type="EMBL" id="KAJ8889339.1"/>
    </source>
</evidence>